<dbReference type="SMART" id="SM00248">
    <property type="entry name" value="ANK"/>
    <property type="match status" value="2"/>
</dbReference>
<dbReference type="GO" id="GO:0071356">
    <property type="term" value="P:cellular response to tumor necrosis factor"/>
    <property type="evidence" value="ECO:0007669"/>
    <property type="project" value="TreeGrafter"/>
</dbReference>
<keyword evidence="2 3" id="KW-0040">ANK repeat</keyword>
<evidence type="ECO:0000313" key="5">
    <source>
        <dbReference type="Proteomes" id="UP000299102"/>
    </source>
</evidence>
<sequence length="126" mass="13529">MPISGQTCVHLAAMAGHLDVLQTLVFYGADINAREGLCGRTALHVAAARGDGRTATYLLERCAGVAAAARDYSGRTPKRLAKEPAVARLFQQLDSDSESDDDDISYDSDQSLFDKLREGMNPIDVA</sequence>
<dbReference type="InterPro" id="IPR002110">
    <property type="entry name" value="Ankyrin_rpt"/>
</dbReference>
<dbReference type="OrthoDB" id="20727at2759"/>
<dbReference type="AlphaFoldDB" id="A0A4C1XBI2"/>
<organism evidence="4 5">
    <name type="scientific">Eumeta variegata</name>
    <name type="common">Bagworm moth</name>
    <name type="synonym">Eumeta japonica</name>
    <dbReference type="NCBI Taxonomy" id="151549"/>
    <lineage>
        <taxon>Eukaryota</taxon>
        <taxon>Metazoa</taxon>
        <taxon>Ecdysozoa</taxon>
        <taxon>Arthropoda</taxon>
        <taxon>Hexapoda</taxon>
        <taxon>Insecta</taxon>
        <taxon>Pterygota</taxon>
        <taxon>Neoptera</taxon>
        <taxon>Endopterygota</taxon>
        <taxon>Lepidoptera</taxon>
        <taxon>Glossata</taxon>
        <taxon>Ditrysia</taxon>
        <taxon>Tineoidea</taxon>
        <taxon>Psychidae</taxon>
        <taxon>Oiketicinae</taxon>
        <taxon>Eumeta</taxon>
    </lineage>
</organism>
<reference evidence="4 5" key="1">
    <citation type="journal article" date="2019" name="Commun. Biol.">
        <title>The bagworm genome reveals a unique fibroin gene that provides high tensile strength.</title>
        <authorList>
            <person name="Kono N."/>
            <person name="Nakamura H."/>
            <person name="Ohtoshi R."/>
            <person name="Tomita M."/>
            <person name="Numata K."/>
            <person name="Arakawa K."/>
        </authorList>
    </citation>
    <scope>NUCLEOTIDE SEQUENCE [LARGE SCALE GENOMIC DNA]</scope>
</reference>
<dbReference type="PROSITE" id="PS50297">
    <property type="entry name" value="ANK_REP_REGION"/>
    <property type="match status" value="1"/>
</dbReference>
<dbReference type="InterPro" id="IPR036770">
    <property type="entry name" value="Ankyrin_rpt-contain_sf"/>
</dbReference>
<dbReference type="GO" id="GO:0051059">
    <property type="term" value="F:NF-kappaB binding"/>
    <property type="evidence" value="ECO:0007669"/>
    <property type="project" value="TreeGrafter"/>
</dbReference>
<dbReference type="Pfam" id="PF13637">
    <property type="entry name" value="Ank_4"/>
    <property type="match status" value="1"/>
</dbReference>
<dbReference type="GO" id="GO:0005829">
    <property type="term" value="C:cytosol"/>
    <property type="evidence" value="ECO:0007669"/>
    <property type="project" value="TreeGrafter"/>
</dbReference>
<evidence type="ECO:0000256" key="1">
    <source>
        <dbReference type="ARBA" id="ARBA00022737"/>
    </source>
</evidence>
<comment type="caution">
    <text evidence="4">The sequence shown here is derived from an EMBL/GenBank/DDBJ whole genome shotgun (WGS) entry which is preliminary data.</text>
</comment>
<accession>A0A4C1XBI2</accession>
<dbReference type="STRING" id="151549.A0A4C1XBI2"/>
<name>A0A4C1XBI2_EUMVA</name>
<dbReference type="SUPFAM" id="SSF48403">
    <property type="entry name" value="Ankyrin repeat"/>
    <property type="match status" value="1"/>
</dbReference>
<dbReference type="InterPro" id="IPR051070">
    <property type="entry name" value="NF-kappa-B_inhibitor"/>
</dbReference>
<dbReference type="PANTHER" id="PTHR46680">
    <property type="entry name" value="NF-KAPPA-B INHIBITOR ALPHA"/>
    <property type="match status" value="1"/>
</dbReference>
<dbReference type="Gene3D" id="1.25.40.20">
    <property type="entry name" value="Ankyrin repeat-containing domain"/>
    <property type="match status" value="1"/>
</dbReference>
<keyword evidence="5" id="KW-1185">Reference proteome</keyword>
<dbReference type="PROSITE" id="PS50088">
    <property type="entry name" value="ANK_REPEAT"/>
    <property type="match status" value="2"/>
</dbReference>
<protein>
    <submittedName>
        <fullName evidence="4">NF-kappa-B inhibitor cactus</fullName>
    </submittedName>
</protein>
<dbReference type="Proteomes" id="UP000299102">
    <property type="component" value="Unassembled WGS sequence"/>
</dbReference>
<dbReference type="PANTHER" id="PTHR46680:SF3">
    <property type="entry name" value="NF-KAPPA-B INHIBITOR CACTUS"/>
    <property type="match status" value="1"/>
</dbReference>
<evidence type="ECO:0000313" key="4">
    <source>
        <dbReference type="EMBL" id="GBP60450.1"/>
    </source>
</evidence>
<dbReference type="EMBL" id="BGZK01000788">
    <property type="protein sequence ID" value="GBP60450.1"/>
    <property type="molecule type" value="Genomic_DNA"/>
</dbReference>
<gene>
    <name evidence="4" type="primary">cact</name>
    <name evidence="4" type="ORF">EVAR_37486_1</name>
</gene>
<keyword evidence="1" id="KW-0677">Repeat</keyword>
<feature type="repeat" description="ANK" evidence="3">
    <location>
        <begin position="4"/>
        <end position="36"/>
    </location>
</feature>
<evidence type="ECO:0000256" key="2">
    <source>
        <dbReference type="ARBA" id="ARBA00023043"/>
    </source>
</evidence>
<feature type="repeat" description="ANK" evidence="3">
    <location>
        <begin position="38"/>
        <end position="70"/>
    </location>
</feature>
<evidence type="ECO:0000256" key="3">
    <source>
        <dbReference type="PROSITE-ProRule" id="PRU00023"/>
    </source>
</evidence>
<proteinExistence type="predicted"/>